<dbReference type="FunFam" id="1.10.10.60:FF:000019">
    <property type="entry name" value="Ligand-dependent corepressor isoform 1"/>
    <property type="match status" value="1"/>
</dbReference>
<feature type="compositionally biased region" description="Basic and acidic residues" evidence="7">
    <location>
        <begin position="1001"/>
        <end position="1013"/>
    </location>
</feature>
<dbReference type="GO" id="GO:0003677">
    <property type="term" value="F:DNA binding"/>
    <property type="evidence" value="ECO:0007669"/>
    <property type="project" value="UniProtKB-UniRule"/>
</dbReference>
<evidence type="ECO:0000256" key="3">
    <source>
        <dbReference type="ARBA" id="ARBA00023125"/>
    </source>
</evidence>
<evidence type="ECO:0000256" key="6">
    <source>
        <dbReference type="PROSITE-ProRule" id="PRU00320"/>
    </source>
</evidence>
<feature type="domain" description="HTH psq-type" evidence="8">
    <location>
        <begin position="246"/>
        <end position="293"/>
    </location>
</feature>
<evidence type="ECO:0000256" key="2">
    <source>
        <dbReference type="ARBA" id="ARBA00023015"/>
    </source>
</evidence>
<feature type="region of interest" description="Disordered" evidence="7">
    <location>
        <begin position="740"/>
        <end position="832"/>
    </location>
</feature>
<feature type="compositionally biased region" description="Low complexity" evidence="7">
    <location>
        <begin position="409"/>
        <end position="422"/>
    </location>
</feature>
<feature type="region of interest" description="Disordered" evidence="7">
    <location>
        <begin position="400"/>
        <end position="428"/>
    </location>
</feature>
<feature type="compositionally biased region" description="Basic and acidic residues" evidence="7">
    <location>
        <begin position="18"/>
        <end position="40"/>
    </location>
</feature>
<feature type="compositionally biased region" description="Low complexity" evidence="7">
    <location>
        <begin position="192"/>
        <end position="203"/>
    </location>
</feature>
<dbReference type="PANTHER" id="PTHR21545">
    <property type="entry name" value="TRANSCRIPTION FACTOR MLR1/2"/>
    <property type="match status" value="1"/>
</dbReference>
<feature type="region of interest" description="Disordered" evidence="7">
    <location>
        <begin position="15"/>
        <end position="102"/>
    </location>
</feature>
<sequence>MGRRRWQNYQQLLMENVQLKDEDKPMEEKDWESSDKRNFCDESSNTSQQTVDNIVPESQEQSKTKSHSSESSYETEDSEEDLADRGNNLNYRRSPSNIDNIPHSLYFPKTKLNSMSSFESTVASMAAVAAMNNFPFHKTIGNFRLPTEVVPHWFLPPSLKAESSVKKDEPDTDLGDEQPLDLSAKTCSPVNSPTESPTEASSPVFVSSQNFPTGSTSLSPPSLLKVPIYPSRQIFKAKPRLSPITGRRTYTEEELQAALRDIQSGKLGTRRAAVIYGIPRSTLRNKVYKLALEKERDNSSMIIPNISLIDERRTAEAEADPPSDDKEELEDIRENDPEEEEDETEKEMSANEDEKEPPSVKPTFTAEDLYRISKTNPLVESESIKALILENSKFFATQPTLKQEKDSMSTTSNNTNTSTTTTPSPLTRPLYSTFPPGAAEIWGNLDPASIAPYLNHLRDKLNISTLLAAQYPTNPYFSQQPNSHESPTEIPPFAPKFSVPLFPEIMQRIIADVTSEEQQRKYEMQNCSTAKSTPTESSTFSSPPVEVNHDDSTRTSPNILHRLPFLKPLYTKNGSTESNVLNYNHTDSRISDSSEKSTTSSPPPASTNRSESSSPPSVNHKINVTLREAIVKTIGQKFQQPQEMSSPLPHIPGGSGNHESLARLAFPMTVNSVGGLKGHGMQPDDRKLCNPNKVPLTSSGSSSGGGKGTRPKRGKYRNYDRDSLIEAVRAVQRGEMSVHRAGSHFGVPHSTLEYKVKERHLMRPRKREPKNQPDDLKRREDGSILRLSGISEKPSAGVAIAQHSPSSGGAQPKLSKSPFTPPSSLPSTPNGLKIPNLFEAGHFAPTPTFPFWPGHLHQLAMDYTRSPAFNAAAAAAANPEHILASHFMQRIQEESAKSTSPALTPSALTSSLGKSAREVAESLYDGSGINGSFLDGVIRSSLDNDQSFSESLQKKNLLEQLYRNKYFSPGSSRGDESDEESKPNINQILAHTLLSSVANASKEKGCGMRRSQEDSDELEESIKKKTNNDESCLPSKIDEICHGNGQNQSLTIESHIVNKEIKSEKN</sequence>
<organism evidence="9 10">
    <name type="scientific">Parthenolecanium corni</name>
    <dbReference type="NCBI Taxonomy" id="536013"/>
    <lineage>
        <taxon>Eukaryota</taxon>
        <taxon>Metazoa</taxon>
        <taxon>Ecdysozoa</taxon>
        <taxon>Arthropoda</taxon>
        <taxon>Hexapoda</taxon>
        <taxon>Insecta</taxon>
        <taxon>Pterygota</taxon>
        <taxon>Neoptera</taxon>
        <taxon>Paraneoptera</taxon>
        <taxon>Hemiptera</taxon>
        <taxon>Sternorrhyncha</taxon>
        <taxon>Coccoidea</taxon>
        <taxon>Coccidae</taxon>
        <taxon>Parthenolecanium</taxon>
    </lineage>
</organism>
<comment type="caution">
    <text evidence="9">The sequence shown here is derived from an EMBL/GenBank/DDBJ whole genome shotgun (WGS) entry which is preliminary data.</text>
</comment>
<evidence type="ECO:0000259" key="8">
    <source>
        <dbReference type="PROSITE" id="PS50960"/>
    </source>
</evidence>
<feature type="region of interest" description="Disordered" evidence="7">
    <location>
        <begin position="675"/>
        <end position="721"/>
    </location>
</feature>
<dbReference type="GO" id="GO:0006357">
    <property type="term" value="P:regulation of transcription by RNA polymerase II"/>
    <property type="evidence" value="ECO:0007669"/>
    <property type="project" value="TreeGrafter"/>
</dbReference>
<name>A0AAN9T8S5_9HEMI</name>
<feature type="region of interest" description="Disordered" evidence="7">
    <location>
        <begin position="637"/>
        <end position="659"/>
    </location>
</feature>
<gene>
    <name evidence="9" type="ORF">V9T40_012490</name>
</gene>
<dbReference type="PROSITE" id="PS50960">
    <property type="entry name" value="HTH_PSQ"/>
    <property type="match status" value="2"/>
</dbReference>
<feature type="compositionally biased region" description="Acidic residues" evidence="7">
    <location>
        <begin position="170"/>
        <end position="179"/>
    </location>
</feature>
<dbReference type="SUPFAM" id="SSF46689">
    <property type="entry name" value="Homeodomain-like"/>
    <property type="match status" value="2"/>
</dbReference>
<reference evidence="9 10" key="1">
    <citation type="submission" date="2024-03" db="EMBL/GenBank/DDBJ databases">
        <title>Adaptation during the transition from Ophiocordyceps entomopathogen to insect associate is accompanied by gene loss and intensified selection.</title>
        <authorList>
            <person name="Ward C.M."/>
            <person name="Onetto C.A."/>
            <person name="Borneman A.R."/>
        </authorList>
    </citation>
    <scope>NUCLEOTIDE SEQUENCE [LARGE SCALE GENOMIC DNA]</scope>
    <source>
        <strain evidence="9">AWRI1</strain>
        <tissue evidence="9">Single Adult Female</tissue>
    </source>
</reference>
<feature type="region of interest" description="Disordered" evidence="7">
    <location>
        <begin position="516"/>
        <end position="559"/>
    </location>
</feature>
<evidence type="ECO:0000313" key="9">
    <source>
        <dbReference type="EMBL" id="KAK7576204.1"/>
    </source>
</evidence>
<protein>
    <recommendedName>
        <fullName evidence="8">HTH psq-type domain-containing protein</fullName>
    </recommendedName>
</protein>
<dbReference type="Pfam" id="PF05225">
    <property type="entry name" value="HTH_psq"/>
    <property type="match status" value="2"/>
</dbReference>
<dbReference type="InterPro" id="IPR009057">
    <property type="entry name" value="Homeodomain-like_sf"/>
</dbReference>
<dbReference type="Proteomes" id="UP001367676">
    <property type="component" value="Unassembled WGS sequence"/>
</dbReference>
<evidence type="ECO:0000256" key="7">
    <source>
        <dbReference type="SAM" id="MobiDB-lite"/>
    </source>
</evidence>
<dbReference type="AlphaFoldDB" id="A0AAN9T8S5"/>
<feature type="region of interest" description="Disordered" evidence="7">
    <location>
        <begin position="574"/>
        <end position="621"/>
    </location>
</feature>
<feature type="compositionally biased region" description="Low complexity" evidence="7">
    <location>
        <begin position="596"/>
        <end position="617"/>
    </location>
</feature>
<feature type="region of interest" description="Disordered" evidence="7">
    <location>
        <begin position="1000"/>
        <end position="1034"/>
    </location>
</feature>
<feature type="compositionally biased region" description="Acidic residues" evidence="7">
    <location>
        <begin position="73"/>
        <end position="82"/>
    </location>
</feature>
<feature type="domain" description="HTH psq-type" evidence="8">
    <location>
        <begin position="710"/>
        <end position="762"/>
    </location>
</feature>
<feature type="region of interest" description="Disordered" evidence="7">
    <location>
        <begin position="312"/>
        <end position="366"/>
    </location>
</feature>
<keyword evidence="4" id="KW-0804">Transcription</keyword>
<dbReference type="GO" id="GO:0005634">
    <property type="term" value="C:nucleus"/>
    <property type="evidence" value="ECO:0007669"/>
    <property type="project" value="UniProtKB-SubCell"/>
</dbReference>
<feature type="compositionally biased region" description="Polar residues" evidence="7">
    <location>
        <begin position="574"/>
        <end position="585"/>
    </location>
</feature>
<accession>A0AAN9T8S5</accession>
<feature type="compositionally biased region" description="Basic and acidic residues" evidence="7">
    <location>
        <begin position="752"/>
        <end position="761"/>
    </location>
</feature>
<dbReference type="PANTHER" id="PTHR21545:SF13">
    <property type="entry name" value="ECDYSONE-INDUCED PROTEIN 93F, ISOFORM C"/>
    <property type="match status" value="1"/>
</dbReference>
<proteinExistence type="predicted"/>
<feature type="DNA-binding region" description="H-T-H motif" evidence="6">
    <location>
        <begin position="269"/>
        <end position="289"/>
    </location>
</feature>
<comment type="subcellular location">
    <subcellularLocation>
        <location evidence="1 6">Nucleus</location>
    </subcellularLocation>
</comment>
<feature type="DNA-binding region" description="H-T-H motif" evidence="6">
    <location>
        <begin position="738"/>
        <end position="758"/>
    </location>
</feature>
<dbReference type="Gene3D" id="1.10.10.60">
    <property type="entry name" value="Homeodomain-like"/>
    <property type="match status" value="2"/>
</dbReference>
<feature type="compositionally biased region" description="Basic and acidic residues" evidence="7">
    <location>
        <begin position="586"/>
        <end position="595"/>
    </location>
</feature>
<feature type="compositionally biased region" description="Acidic residues" evidence="7">
    <location>
        <begin position="317"/>
        <end position="355"/>
    </location>
</feature>
<feature type="compositionally biased region" description="Low complexity" evidence="7">
    <location>
        <begin position="532"/>
        <end position="544"/>
    </location>
</feature>
<evidence type="ECO:0000313" key="10">
    <source>
        <dbReference type="Proteomes" id="UP001367676"/>
    </source>
</evidence>
<keyword evidence="3 6" id="KW-0238">DNA-binding</keyword>
<dbReference type="EMBL" id="JBBCAQ010000036">
    <property type="protein sequence ID" value="KAK7576204.1"/>
    <property type="molecule type" value="Genomic_DNA"/>
</dbReference>
<feature type="region of interest" description="Disordered" evidence="7">
    <location>
        <begin position="161"/>
        <end position="207"/>
    </location>
</feature>
<dbReference type="InterPro" id="IPR007889">
    <property type="entry name" value="HTH_Psq"/>
</dbReference>
<feature type="compositionally biased region" description="Polar residues" evidence="7">
    <location>
        <begin position="41"/>
        <end position="52"/>
    </location>
</feature>
<evidence type="ECO:0000256" key="4">
    <source>
        <dbReference type="ARBA" id="ARBA00023163"/>
    </source>
</evidence>
<feature type="compositionally biased region" description="Polar residues" evidence="7">
    <location>
        <begin position="87"/>
        <end position="99"/>
    </location>
</feature>
<evidence type="ECO:0000256" key="5">
    <source>
        <dbReference type="ARBA" id="ARBA00023242"/>
    </source>
</evidence>
<keyword evidence="10" id="KW-1185">Reference proteome</keyword>
<evidence type="ECO:0000256" key="1">
    <source>
        <dbReference type="ARBA" id="ARBA00004123"/>
    </source>
</evidence>
<keyword evidence="2" id="KW-0805">Transcription regulation</keyword>
<keyword evidence="5 6" id="KW-0539">Nucleus</keyword>
<feature type="compositionally biased region" description="Basic and acidic residues" evidence="7">
    <location>
        <begin position="769"/>
        <end position="783"/>
    </location>
</feature>